<feature type="compositionally biased region" description="Polar residues" evidence="6">
    <location>
        <begin position="69"/>
        <end position="100"/>
    </location>
</feature>
<dbReference type="PROSITE" id="PS50985">
    <property type="entry name" value="GRAS"/>
    <property type="match status" value="1"/>
</dbReference>
<feature type="region of interest" description="VHIID" evidence="5">
    <location>
        <begin position="294"/>
        <end position="359"/>
    </location>
</feature>
<comment type="similarity">
    <text evidence="5">Belongs to the GRAS family.</text>
</comment>
<evidence type="ECO:0000256" key="3">
    <source>
        <dbReference type="ARBA" id="ARBA00023163"/>
    </source>
</evidence>
<sequence>MSLVGSTELSARAYESHELYPLTGSNDNSGLSAQMFGPDKRQNMYMTDSYSCESYEKYFLDSPTEEIMQPSSSGISGNSAHPQEASSYQPRKSSGSTMFPQDPYSASFNLTTPCNGYQFISESDYLDIESPDQLDYDEYKMKLKLQELERALLEDNEEDEEDVMFGNSQRMEMDGEWSDPTQNEMLHGSPKESSSSDSNLSSISSNKEVSQLSARTPRRLLFECANAISEGNIEKASALINELRQLVSIQGDPPQRIAAYMVEGLAARMAESGIYLYKSLKCKEPPSDDRLAAMQILFEICPCFKFGFIAANGAMIEAFKGERRVHIIDFDINQGSQYITLIQTLANQPGKLPNLRLTGVDDPESVQRSVGGLRIIGKRLEKLAEELKVPFEFHAVASKTSVVSPSMLNCKPGEALIVNFAFQLHHMPDESVSTVNERDQLLRMAKSLNPKLVTVVEQDANTNTAPFFLRFTEVYSYYSAVFDSLDATLPRESQDRLNVEKQCLARDIVNIVACEGEERIERYEVAGKWRARMMMAGFTSCSISPSVVDLIRKLIKQYCDRYMLKGGSGCTSFRMGRQKLGCGFSMEVAATI</sequence>
<comment type="subcellular location">
    <subcellularLocation>
        <location evidence="1">Nucleus</location>
    </subcellularLocation>
</comment>
<keyword evidence="3" id="KW-0804">Transcription</keyword>
<evidence type="ECO:0000256" key="1">
    <source>
        <dbReference type="ARBA" id="ARBA00004123"/>
    </source>
</evidence>
<feature type="region of interest" description="Leucine repeat I (LRI)" evidence="5">
    <location>
        <begin position="215"/>
        <end position="275"/>
    </location>
</feature>
<dbReference type="AlphaFoldDB" id="A0A9Q0UU95"/>
<evidence type="ECO:0000313" key="7">
    <source>
        <dbReference type="EMBL" id="KAJ6735908.1"/>
    </source>
</evidence>
<feature type="region of interest" description="Disordered" evidence="6">
    <location>
        <begin position="66"/>
        <end position="100"/>
    </location>
</feature>
<dbReference type="GO" id="GO:0005634">
    <property type="term" value="C:nucleus"/>
    <property type="evidence" value="ECO:0007669"/>
    <property type="project" value="UniProtKB-SubCell"/>
</dbReference>
<name>A0A9Q0UU95_SALVM</name>
<keyword evidence="8" id="KW-1185">Reference proteome</keyword>
<comment type="caution">
    <text evidence="5">Lacks conserved residue(s) required for the propagation of feature annotation.</text>
</comment>
<feature type="region of interest" description="Disordered" evidence="6">
    <location>
        <begin position="172"/>
        <end position="211"/>
    </location>
</feature>
<gene>
    <name evidence="7" type="ORF">OIU85_018145</name>
</gene>
<evidence type="ECO:0000256" key="5">
    <source>
        <dbReference type="PROSITE-ProRule" id="PRU01191"/>
    </source>
</evidence>
<feature type="region of interest" description="SAW" evidence="5">
    <location>
        <begin position="513"/>
        <end position="592"/>
    </location>
</feature>
<dbReference type="Proteomes" id="UP001151529">
    <property type="component" value="Chromosome 5"/>
</dbReference>
<protein>
    <submittedName>
        <fullName evidence="7">GRAS FAMILY TRANSCRIPTION FACTOR</fullName>
    </submittedName>
</protein>
<comment type="caution">
    <text evidence="7">The sequence shown here is derived from an EMBL/GenBank/DDBJ whole genome shotgun (WGS) entry which is preliminary data.</text>
</comment>
<dbReference type="EMBL" id="JAPFFL010000003">
    <property type="protein sequence ID" value="KAJ6735908.1"/>
    <property type="molecule type" value="Genomic_DNA"/>
</dbReference>
<feature type="short sequence motif" description="VHIID" evidence="5">
    <location>
        <begin position="325"/>
        <end position="329"/>
    </location>
</feature>
<dbReference type="OrthoDB" id="615187at2759"/>
<keyword evidence="2" id="KW-0805">Transcription regulation</keyword>
<dbReference type="InterPro" id="IPR005202">
    <property type="entry name" value="TF_GRAS"/>
</dbReference>
<reference evidence="7" key="2">
    <citation type="journal article" date="2023" name="Int. J. Mol. Sci.">
        <title>De Novo Assembly and Annotation of 11 Diverse Shrub Willow (Salix) Genomes Reveals Novel Gene Organization in Sex-Linked Regions.</title>
        <authorList>
            <person name="Hyden B."/>
            <person name="Feng K."/>
            <person name="Yates T.B."/>
            <person name="Jawdy S."/>
            <person name="Cereghino C."/>
            <person name="Smart L.B."/>
            <person name="Muchero W."/>
        </authorList>
    </citation>
    <scope>NUCLEOTIDE SEQUENCE [LARGE SCALE GENOMIC DNA]</scope>
    <source>
        <tissue evidence="7">Shoot tip</tissue>
    </source>
</reference>
<dbReference type="Pfam" id="PF03514">
    <property type="entry name" value="GRAS"/>
    <property type="match status" value="1"/>
</dbReference>
<evidence type="ECO:0000256" key="2">
    <source>
        <dbReference type="ARBA" id="ARBA00023015"/>
    </source>
</evidence>
<keyword evidence="4" id="KW-0539">Nucleus</keyword>
<reference evidence="7" key="1">
    <citation type="submission" date="2022-11" db="EMBL/GenBank/DDBJ databases">
        <authorList>
            <person name="Hyden B.L."/>
            <person name="Feng K."/>
            <person name="Yates T."/>
            <person name="Jawdy S."/>
            <person name="Smart L.B."/>
            <person name="Muchero W."/>
        </authorList>
    </citation>
    <scope>NUCLEOTIDE SEQUENCE</scope>
    <source>
        <tissue evidence="7">Shoot tip</tissue>
    </source>
</reference>
<feature type="compositionally biased region" description="Low complexity" evidence="6">
    <location>
        <begin position="191"/>
        <end position="210"/>
    </location>
</feature>
<evidence type="ECO:0000256" key="6">
    <source>
        <dbReference type="SAM" id="MobiDB-lite"/>
    </source>
</evidence>
<dbReference type="PANTHER" id="PTHR31636">
    <property type="entry name" value="OSJNBA0084A10.13 PROTEIN-RELATED"/>
    <property type="match status" value="1"/>
</dbReference>
<accession>A0A9Q0UU95</accession>
<evidence type="ECO:0000313" key="8">
    <source>
        <dbReference type="Proteomes" id="UP001151529"/>
    </source>
</evidence>
<proteinExistence type="inferred from homology"/>
<organism evidence="7 8">
    <name type="scientific">Salix viminalis</name>
    <name type="common">Common osier</name>
    <name type="synonym">Basket willow</name>
    <dbReference type="NCBI Taxonomy" id="40686"/>
    <lineage>
        <taxon>Eukaryota</taxon>
        <taxon>Viridiplantae</taxon>
        <taxon>Streptophyta</taxon>
        <taxon>Embryophyta</taxon>
        <taxon>Tracheophyta</taxon>
        <taxon>Spermatophyta</taxon>
        <taxon>Magnoliopsida</taxon>
        <taxon>eudicotyledons</taxon>
        <taxon>Gunneridae</taxon>
        <taxon>Pentapetalae</taxon>
        <taxon>rosids</taxon>
        <taxon>fabids</taxon>
        <taxon>Malpighiales</taxon>
        <taxon>Salicaceae</taxon>
        <taxon>Saliceae</taxon>
        <taxon>Salix</taxon>
    </lineage>
</organism>
<evidence type="ECO:0000256" key="4">
    <source>
        <dbReference type="ARBA" id="ARBA00023242"/>
    </source>
</evidence>